<proteinExistence type="predicted"/>
<dbReference type="Gene3D" id="3.40.50.10170">
    <property type="match status" value="1"/>
</dbReference>
<dbReference type="GO" id="GO:0008289">
    <property type="term" value="F:lipid binding"/>
    <property type="evidence" value="ECO:0007669"/>
    <property type="project" value="UniProtKB-KW"/>
</dbReference>
<evidence type="ECO:0000256" key="1">
    <source>
        <dbReference type="ARBA" id="ARBA00023121"/>
    </source>
</evidence>
<dbReference type="Pfam" id="PF02645">
    <property type="entry name" value="DegV"/>
    <property type="match status" value="1"/>
</dbReference>
<reference evidence="2" key="1">
    <citation type="journal article" date="2012" name="PLoS ONE">
        <title>Gene sets for utilization of primary and secondary nutrition supplies in the distal gut of endangered iberian lynx.</title>
        <authorList>
            <person name="Alcaide M."/>
            <person name="Messina E."/>
            <person name="Richter M."/>
            <person name="Bargiela R."/>
            <person name="Peplies J."/>
            <person name="Huws S.A."/>
            <person name="Newbold C.J."/>
            <person name="Golyshin P.N."/>
            <person name="Simon M.A."/>
            <person name="Lopez G."/>
            <person name="Yakimov M.M."/>
            <person name="Ferrer M."/>
        </authorList>
    </citation>
    <scope>NUCLEOTIDE SEQUENCE</scope>
</reference>
<dbReference type="EMBL" id="AMCI01007170">
    <property type="protein sequence ID" value="EJW93089.1"/>
    <property type="molecule type" value="Genomic_DNA"/>
</dbReference>
<dbReference type="PANTHER" id="PTHR33434:SF2">
    <property type="entry name" value="FATTY ACID-BINDING PROTEIN TM_1468"/>
    <property type="match status" value="1"/>
</dbReference>
<dbReference type="InterPro" id="IPR043168">
    <property type="entry name" value="DegV_C"/>
</dbReference>
<organism evidence="2">
    <name type="scientific">gut metagenome</name>
    <dbReference type="NCBI Taxonomy" id="749906"/>
    <lineage>
        <taxon>unclassified sequences</taxon>
        <taxon>metagenomes</taxon>
        <taxon>organismal metagenomes</taxon>
    </lineage>
</organism>
<comment type="caution">
    <text evidence="2">The sequence shown here is derived from an EMBL/GenBank/DDBJ whole genome shotgun (WGS) entry which is preliminary data.</text>
</comment>
<dbReference type="InterPro" id="IPR003797">
    <property type="entry name" value="DegV"/>
</dbReference>
<feature type="non-terminal residue" evidence="2">
    <location>
        <position position="148"/>
    </location>
</feature>
<dbReference type="AlphaFoldDB" id="J9G0K9"/>
<protein>
    <submittedName>
        <fullName evidence="2">DegV</fullName>
    </submittedName>
</protein>
<dbReference type="NCBIfam" id="TIGR00762">
    <property type="entry name" value="DegV"/>
    <property type="match status" value="1"/>
</dbReference>
<sequence length="148" mass="16362">MSGLDTDRIHIVDSRTVSFSITLLVQEAFELRKQGKSAKEMAEILEEDAKKVRYMGIVPTLEYLKRGGRISAAKAAIGDLVGIKPLLAVVDGVVEVPMKVRGLKKAYNSLPRLAKEWGIDLDRPVLFGYTGLDPQPAHTLKEAFDKQL</sequence>
<gene>
    <name evidence="2" type="ORF">EVA_18804</name>
</gene>
<dbReference type="PANTHER" id="PTHR33434">
    <property type="entry name" value="DEGV DOMAIN-CONTAINING PROTEIN DR_1986-RELATED"/>
    <property type="match status" value="1"/>
</dbReference>
<dbReference type="Gene3D" id="3.30.1180.10">
    <property type="match status" value="1"/>
</dbReference>
<dbReference type="InterPro" id="IPR050270">
    <property type="entry name" value="DegV_domain_contain"/>
</dbReference>
<dbReference type="SUPFAM" id="SSF82549">
    <property type="entry name" value="DAK1/DegV-like"/>
    <property type="match status" value="1"/>
</dbReference>
<dbReference type="PROSITE" id="PS51482">
    <property type="entry name" value="DEGV"/>
    <property type="match status" value="1"/>
</dbReference>
<evidence type="ECO:0000313" key="2">
    <source>
        <dbReference type="EMBL" id="EJW93089.1"/>
    </source>
</evidence>
<accession>J9G0K9</accession>
<keyword evidence="1" id="KW-0446">Lipid-binding</keyword>
<name>J9G0K9_9ZZZZ</name>